<dbReference type="InterPro" id="IPR020937">
    <property type="entry name" value="SecA_CS"/>
</dbReference>
<evidence type="ECO:0000256" key="8">
    <source>
        <dbReference type="ARBA" id="ARBA00022927"/>
    </source>
</evidence>
<dbReference type="InterPro" id="IPR011130">
    <property type="entry name" value="SecA_preprotein_X-link_dom"/>
</dbReference>
<evidence type="ECO:0000259" key="14">
    <source>
        <dbReference type="PROSITE" id="PS51194"/>
    </source>
</evidence>
<evidence type="ECO:0000256" key="6">
    <source>
        <dbReference type="ARBA" id="ARBA00022741"/>
    </source>
</evidence>
<dbReference type="SMART" id="SM00958">
    <property type="entry name" value="SecA_PP_bind"/>
    <property type="match status" value="1"/>
</dbReference>
<keyword evidence="17" id="KW-1185">Reference proteome</keyword>
<sequence>MASIKGMIRNLLDRPGGVPLTPYLKIVKAAEGRAERIAGLEELPVPAMDDLAEFCAVAREAADRTLGLRPYDVQLLGTLALLDGKVAEMATGEGKTLSGAMAAAGHALQGRRVHVISVNDYLARRDAEWMGPFYEALGVSVGWIGQNSTPDERRAAYAKDVTYGPVSEIGFDVLRDRLRTDAGAIIVPPPEVALIDEADSVLVDEARVPLVMAGSTDPGNAVPEMAALVRQLVRGYHYEIDEQSRNVYLTPKGADSVENLLGVELYDEHEPGALIELNLALHAHALLARDVDYIVRDGKVQLINPSRGRVALLQRWPDGLQAAVEAKEALPPSEKGEILDSITVQGLIRRYPRICGMTGTAVAVSEQLGEFYGLKVAVIPPNRPCVRLDEPDRIYPTVPDKDAALVEEIQAVHVTGRPILIGTLDVAESENLAKLLQRRGLEPVVLNAKNDAEEAAIIAKAGERDAITVSTQMAGRGTDIRLGEGVAELGGLYVIGSGRHASSRLDDQLRGRAGRQGDPGGSVFFVSTQDDLITQFVPDERPPAADADGLVRHRRGAYLVGHAQRVAEGVNLEIHRNTWRYTRLLEHQRELILEWRDKVLHGDAAAKALSSADPERWATLPEESRDELARQIVLHAIDRCWTEHLAFLTDLREGIHLRALGRMSPIDEFHREAVAEYKSLLAEVERRSLESFEAPEPDLQRPTATWTYLVQDNPFGTEWDRILKRVTAAARRG</sequence>
<dbReference type="InterPro" id="IPR026389">
    <property type="entry name" value="SecA_Actinobact-type"/>
</dbReference>
<organism evidence="16 17">
    <name type="scientific">Nonomuraea jiangxiensis</name>
    <dbReference type="NCBI Taxonomy" id="633440"/>
    <lineage>
        <taxon>Bacteria</taxon>
        <taxon>Bacillati</taxon>
        <taxon>Actinomycetota</taxon>
        <taxon>Actinomycetes</taxon>
        <taxon>Streptosporangiales</taxon>
        <taxon>Streptosporangiaceae</taxon>
        <taxon>Nonomuraea</taxon>
    </lineage>
</organism>
<feature type="domain" description="SecA family profile" evidence="15">
    <location>
        <begin position="1"/>
        <end position="557"/>
    </location>
</feature>
<dbReference type="AlphaFoldDB" id="A0A1G8ZWI1"/>
<dbReference type="InterPro" id="IPR036670">
    <property type="entry name" value="SecA_X-link_sf"/>
</dbReference>
<dbReference type="GO" id="GO:0065002">
    <property type="term" value="P:intracellular protein transmembrane transport"/>
    <property type="evidence" value="ECO:0007669"/>
    <property type="project" value="UniProtKB-UniRule"/>
</dbReference>
<comment type="function">
    <text evidence="12">Part of the Sec protein translocase complex. Interacts with the SecYEG preprotein conducting channel. Has a central role in coupling the hydrolysis of ATP to the transfer of proteins into and across the cell membrane, serving as an ATP-driven molecular motor driving the stepwise translocation of polypeptide chains across the membrane.</text>
</comment>
<dbReference type="Pfam" id="PF07516">
    <property type="entry name" value="SecA_SW"/>
    <property type="match status" value="1"/>
</dbReference>
<feature type="domain" description="Helicase C-terminal" evidence="14">
    <location>
        <begin position="404"/>
        <end position="558"/>
    </location>
</feature>
<comment type="catalytic activity">
    <reaction evidence="12">
        <text>ATP + H2O + cellular proteinSide 1 = ADP + phosphate + cellular proteinSide 2.</text>
        <dbReference type="EC" id="7.4.2.8"/>
    </reaction>
</comment>
<dbReference type="Gene3D" id="1.10.3060.10">
    <property type="entry name" value="Helical scaffold and wing domains of SecA"/>
    <property type="match status" value="1"/>
</dbReference>
<dbReference type="InterPro" id="IPR036266">
    <property type="entry name" value="SecA_Wing/Scaffold_sf"/>
</dbReference>
<dbReference type="GO" id="GO:0005829">
    <property type="term" value="C:cytosol"/>
    <property type="evidence" value="ECO:0007669"/>
    <property type="project" value="TreeGrafter"/>
</dbReference>
<proteinExistence type="inferred from homology"/>
<dbReference type="InterPro" id="IPR027417">
    <property type="entry name" value="P-loop_NTPase"/>
</dbReference>
<dbReference type="GO" id="GO:0043952">
    <property type="term" value="P:protein transport by the Sec complex"/>
    <property type="evidence" value="ECO:0007669"/>
    <property type="project" value="TreeGrafter"/>
</dbReference>
<dbReference type="SUPFAM" id="SSF81767">
    <property type="entry name" value="Pre-protein crosslinking domain of SecA"/>
    <property type="match status" value="1"/>
</dbReference>
<accession>A0A1G8ZWI1</accession>
<keyword evidence="5 12" id="KW-0963">Cytoplasm</keyword>
<dbReference type="CDD" id="cd18803">
    <property type="entry name" value="SF2_C_secA"/>
    <property type="match status" value="1"/>
</dbReference>
<dbReference type="EMBL" id="FNDJ01000014">
    <property type="protein sequence ID" value="SDK19448.1"/>
    <property type="molecule type" value="Genomic_DNA"/>
</dbReference>
<evidence type="ECO:0000256" key="1">
    <source>
        <dbReference type="ARBA" id="ARBA00004170"/>
    </source>
</evidence>
<dbReference type="InterPro" id="IPR001650">
    <property type="entry name" value="Helicase_C-like"/>
</dbReference>
<dbReference type="InterPro" id="IPR044722">
    <property type="entry name" value="SecA_SF2_C"/>
</dbReference>
<comment type="subcellular location">
    <subcellularLocation>
        <location evidence="12">Cell membrane</location>
        <topology evidence="12">Peripheral membrane protein</topology>
        <orientation evidence="12">Cytoplasmic side</orientation>
    </subcellularLocation>
    <subcellularLocation>
        <location evidence="12">Cytoplasm</location>
    </subcellularLocation>
    <subcellularLocation>
        <location evidence="1">Membrane</location>
        <topology evidence="1">Peripheral membrane protein</topology>
    </subcellularLocation>
    <text evidence="12">Distribution is 50-50.</text>
</comment>
<dbReference type="Proteomes" id="UP000199202">
    <property type="component" value="Unassembled WGS sequence"/>
</dbReference>
<dbReference type="GO" id="GO:0017038">
    <property type="term" value="P:protein import"/>
    <property type="evidence" value="ECO:0007669"/>
    <property type="project" value="InterPro"/>
</dbReference>
<dbReference type="InterPro" id="IPR011116">
    <property type="entry name" value="SecA_Wing/Scaffold"/>
</dbReference>
<feature type="binding site" evidence="12">
    <location>
        <begin position="92"/>
        <end position="96"/>
    </location>
    <ligand>
        <name>ATP</name>
        <dbReference type="ChEBI" id="CHEBI:30616"/>
    </ligand>
</feature>
<evidence type="ECO:0000256" key="10">
    <source>
        <dbReference type="ARBA" id="ARBA00023010"/>
    </source>
</evidence>
<keyword evidence="10 12" id="KW-0811">Translocation</keyword>
<feature type="domain" description="Helicase ATP-binding" evidence="13">
    <location>
        <begin position="76"/>
        <end position="235"/>
    </location>
</feature>
<dbReference type="SMART" id="SM00957">
    <property type="entry name" value="SecA_DEAD"/>
    <property type="match status" value="1"/>
</dbReference>
<comment type="subunit">
    <text evidence="12">Monomer and homodimer. Part of the essential Sec protein translocation apparatus which comprises SecA, SecYEG and auxiliary proteins SecDF. Other proteins may also be involved.</text>
</comment>
<comment type="similarity">
    <text evidence="2 12">Belongs to the SecA family.</text>
</comment>
<feature type="binding site" evidence="12">
    <location>
        <position position="479"/>
    </location>
    <ligand>
        <name>ATP</name>
        <dbReference type="ChEBI" id="CHEBI:30616"/>
    </ligand>
</feature>
<dbReference type="Gene3D" id="3.90.1440.10">
    <property type="entry name" value="SecA, preprotein cross-linking domain"/>
    <property type="match status" value="1"/>
</dbReference>
<evidence type="ECO:0000256" key="3">
    <source>
        <dbReference type="ARBA" id="ARBA00022448"/>
    </source>
</evidence>
<dbReference type="SUPFAM" id="SSF52540">
    <property type="entry name" value="P-loop containing nucleoside triphosphate hydrolases"/>
    <property type="match status" value="2"/>
</dbReference>
<dbReference type="CDD" id="cd17928">
    <property type="entry name" value="DEXDc_SecA"/>
    <property type="match status" value="1"/>
</dbReference>
<keyword evidence="7 12" id="KW-0067">ATP-binding</keyword>
<evidence type="ECO:0000313" key="17">
    <source>
        <dbReference type="Proteomes" id="UP000199202"/>
    </source>
</evidence>
<evidence type="ECO:0000259" key="15">
    <source>
        <dbReference type="PROSITE" id="PS51196"/>
    </source>
</evidence>
<dbReference type="InterPro" id="IPR011115">
    <property type="entry name" value="SecA_DEAD"/>
</dbReference>
<evidence type="ECO:0000313" key="16">
    <source>
        <dbReference type="EMBL" id="SDK19448.1"/>
    </source>
</evidence>
<evidence type="ECO:0000256" key="12">
    <source>
        <dbReference type="HAMAP-Rule" id="MF_01382"/>
    </source>
</evidence>
<dbReference type="Pfam" id="PF01043">
    <property type="entry name" value="SecA_PP_bind"/>
    <property type="match status" value="1"/>
</dbReference>
<evidence type="ECO:0000256" key="9">
    <source>
        <dbReference type="ARBA" id="ARBA00022967"/>
    </source>
</evidence>
<protein>
    <recommendedName>
        <fullName evidence="12">Protein translocase subunit SecA</fullName>
        <ecNumber evidence="12">7.4.2.8</ecNumber>
    </recommendedName>
</protein>
<dbReference type="PRINTS" id="PR00906">
    <property type="entry name" value="SECA"/>
</dbReference>
<dbReference type="Gene3D" id="3.40.50.300">
    <property type="entry name" value="P-loop containing nucleotide triphosphate hydrolases"/>
    <property type="match status" value="3"/>
</dbReference>
<dbReference type="Pfam" id="PF07517">
    <property type="entry name" value="SecA_DEAD"/>
    <property type="match status" value="1"/>
</dbReference>
<dbReference type="Pfam" id="PF21090">
    <property type="entry name" value="P-loop_SecA"/>
    <property type="match status" value="1"/>
</dbReference>
<evidence type="ECO:0000256" key="2">
    <source>
        <dbReference type="ARBA" id="ARBA00007650"/>
    </source>
</evidence>
<keyword evidence="8 12" id="KW-0653">Protein transport</keyword>
<dbReference type="GO" id="GO:0006605">
    <property type="term" value="P:protein targeting"/>
    <property type="evidence" value="ECO:0007669"/>
    <property type="project" value="UniProtKB-UniRule"/>
</dbReference>
<keyword evidence="9 12" id="KW-1278">Translocase</keyword>
<dbReference type="HAMAP" id="MF_01382">
    <property type="entry name" value="SecA"/>
    <property type="match status" value="1"/>
</dbReference>
<dbReference type="PROSITE" id="PS51192">
    <property type="entry name" value="HELICASE_ATP_BIND_1"/>
    <property type="match status" value="1"/>
</dbReference>
<dbReference type="STRING" id="633440.SAMN05421869_114202"/>
<dbReference type="FunFam" id="3.40.50.300:FF:000429">
    <property type="entry name" value="Preprotein translocase subunit SecA"/>
    <property type="match status" value="1"/>
</dbReference>
<dbReference type="GO" id="GO:0008564">
    <property type="term" value="F:protein-exporting ATPase activity"/>
    <property type="evidence" value="ECO:0007669"/>
    <property type="project" value="UniProtKB-EC"/>
</dbReference>
<feature type="binding site" evidence="12">
    <location>
        <position position="74"/>
    </location>
    <ligand>
        <name>ATP</name>
        <dbReference type="ChEBI" id="CHEBI:30616"/>
    </ligand>
</feature>
<keyword evidence="4 12" id="KW-1003">Cell membrane</keyword>
<dbReference type="EC" id="7.4.2.8" evidence="12"/>
<name>A0A1G8ZWI1_9ACTN</name>
<dbReference type="PANTHER" id="PTHR30612">
    <property type="entry name" value="SECA INNER MEMBRANE COMPONENT OF SEC PROTEIN SECRETION SYSTEM"/>
    <property type="match status" value="1"/>
</dbReference>
<reference evidence="16 17" key="1">
    <citation type="submission" date="2016-10" db="EMBL/GenBank/DDBJ databases">
        <authorList>
            <person name="de Groot N.N."/>
        </authorList>
    </citation>
    <scope>NUCLEOTIDE SEQUENCE [LARGE SCALE GENOMIC DNA]</scope>
    <source>
        <strain evidence="16 17">CGMCC 4.6533</strain>
    </source>
</reference>
<dbReference type="GO" id="GO:0005524">
    <property type="term" value="F:ATP binding"/>
    <property type="evidence" value="ECO:0007669"/>
    <property type="project" value="UniProtKB-UniRule"/>
</dbReference>
<dbReference type="GO" id="GO:0005886">
    <property type="term" value="C:plasma membrane"/>
    <property type="evidence" value="ECO:0007669"/>
    <property type="project" value="UniProtKB-SubCell"/>
</dbReference>
<dbReference type="PROSITE" id="PS01312">
    <property type="entry name" value="SECA"/>
    <property type="match status" value="1"/>
</dbReference>
<evidence type="ECO:0000256" key="7">
    <source>
        <dbReference type="ARBA" id="ARBA00022840"/>
    </source>
</evidence>
<dbReference type="SUPFAM" id="SSF81886">
    <property type="entry name" value="Helical scaffold and wing domains of SecA"/>
    <property type="match status" value="1"/>
</dbReference>
<dbReference type="GO" id="GO:0031522">
    <property type="term" value="C:cell envelope Sec protein transport complex"/>
    <property type="evidence" value="ECO:0007669"/>
    <property type="project" value="TreeGrafter"/>
</dbReference>
<evidence type="ECO:0000256" key="5">
    <source>
        <dbReference type="ARBA" id="ARBA00022490"/>
    </source>
</evidence>
<dbReference type="PROSITE" id="PS51196">
    <property type="entry name" value="SECA_MOTOR_DEAD"/>
    <property type="match status" value="1"/>
</dbReference>
<evidence type="ECO:0000256" key="11">
    <source>
        <dbReference type="ARBA" id="ARBA00023136"/>
    </source>
</evidence>
<dbReference type="PROSITE" id="PS51194">
    <property type="entry name" value="HELICASE_CTER"/>
    <property type="match status" value="1"/>
</dbReference>
<dbReference type="NCBIfam" id="TIGR04221">
    <property type="entry name" value="SecA2_Mycobac"/>
    <property type="match status" value="1"/>
</dbReference>
<dbReference type="InterPro" id="IPR000185">
    <property type="entry name" value="SecA"/>
</dbReference>
<dbReference type="PANTHER" id="PTHR30612:SF0">
    <property type="entry name" value="CHLOROPLAST PROTEIN-TRANSPORTING ATPASE"/>
    <property type="match status" value="1"/>
</dbReference>
<dbReference type="InterPro" id="IPR014001">
    <property type="entry name" value="Helicase_ATP-bd"/>
</dbReference>
<gene>
    <name evidence="12" type="primary">secA</name>
    <name evidence="16" type="ORF">SAMN05421869_114202</name>
</gene>
<keyword evidence="11 12" id="KW-0472">Membrane</keyword>
<keyword evidence="3 12" id="KW-0813">Transport</keyword>
<keyword evidence="6 12" id="KW-0547">Nucleotide-binding</keyword>
<dbReference type="InterPro" id="IPR014018">
    <property type="entry name" value="SecA_motor_DEAD"/>
</dbReference>
<evidence type="ECO:0000259" key="13">
    <source>
        <dbReference type="PROSITE" id="PS51192"/>
    </source>
</evidence>
<evidence type="ECO:0000256" key="4">
    <source>
        <dbReference type="ARBA" id="ARBA00022475"/>
    </source>
</evidence>